<dbReference type="RefSeq" id="WP_121864002.1">
    <property type="nucleotide sequence ID" value="NZ_RDEX01000001.1"/>
</dbReference>
<dbReference type="Pfam" id="PF00497">
    <property type="entry name" value="SBP_bac_3"/>
    <property type="match status" value="1"/>
</dbReference>
<dbReference type="CDD" id="cd13711">
    <property type="entry name" value="PBP2_Ngo0372_TcyA"/>
    <property type="match status" value="1"/>
</dbReference>
<dbReference type="PANTHER" id="PTHR35936">
    <property type="entry name" value="MEMBRANE-BOUND LYTIC MUREIN TRANSGLYCOSYLASE F"/>
    <property type="match status" value="1"/>
</dbReference>
<dbReference type="SUPFAM" id="SSF53850">
    <property type="entry name" value="Periplasmic binding protein-like II"/>
    <property type="match status" value="1"/>
</dbReference>
<evidence type="ECO:0000256" key="2">
    <source>
        <dbReference type="SAM" id="SignalP"/>
    </source>
</evidence>
<evidence type="ECO:0000313" key="5">
    <source>
        <dbReference type="Proteomes" id="UP000277871"/>
    </source>
</evidence>
<organism evidence="4 5">
    <name type="scientific">Kocuria tytonicola</name>
    <dbReference type="NCBI Taxonomy" id="2055946"/>
    <lineage>
        <taxon>Bacteria</taxon>
        <taxon>Bacillati</taxon>
        <taxon>Actinomycetota</taxon>
        <taxon>Actinomycetes</taxon>
        <taxon>Micrococcales</taxon>
        <taxon>Micrococcaceae</taxon>
        <taxon>Kocuria</taxon>
    </lineage>
</organism>
<comment type="caution">
    <text evidence="4">The sequence shown here is derived from an EMBL/GenBank/DDBJ whole genome shotgun (WGS) entry which is preliminary data.</text>
</comment>
<name>A0A3L9L4U5_9MICC</name>
<dbReference type="SMART" id="SM00062">
    <property type="entry name" value="PBPb"/>
    <property type="match status" value="1"/>
</dbReference>
<protein>
    <submittedName>
        <fullName evidence="4">Amino acid ABC transporter substrate-binding protein</fullName>
    </submittedName>
</protein>
<dbReference type="Proteomes" id="UP000277871">
    <property type="component" value="Unassembled WGS sequence"/>
</dbReference>
<dbReference type="InterPro" id="IPR001638">
    <property type="entry name" value="Solute-binding_3/MltF_N"/>
</dbReference>
<dbReference type="EMBL" id="RDEX01000001">
    <property type="protein sequence ID" value="RLY94013.1"/>
    <property type="molecule type" value="Genomic_DNA"/>
</dbReference>
<dbReference type="AlphaFoldDB" id="A0A3L9L4U5"/>
<accession>A0A3L9L4U5</accession>
<feature type="domain" description="Solute-binding protein family 3/N-terminal" evidence="3">
    <location>
        <begin position="54"/>
        <end position="273"/>
    </location>
</feature>
<gene>
    <name evidence="4" type="ORF">EAE32_01870</name>
</gene>
<dbReference type="Gene3D" id="3.40.190.10">
    <property type="entry name" value="Periplasmic binding protein-like II"/>
    <property type="match status" value="2"/>
</dbReference>
<keyword evidence="5" id="KW-1185">Reference proteome</keyword>
<keyword evidence="1 2" id="KW-0732">Signal</keyword>
<dbReference type="PANTHER" id="PTHR35936:SF19">
    <property type="entry name" value="AMINO-ACID-BINDING PROTEIN YXEM-RELATED"/>
    <property type="match status" value="1"/>
</dbReference>
<dbReference type="PROSITE" id="PS51318">
    <property type="entry name" value="TAT"/>
    <property type="match status" value="1"/>
</dbReference>
<sequence length="278" mass="29608">MTPQLPSRRALLSATGLVGFSAVLAACSPDDGAPEGSAAMPAGDALQRIQDAGEVRIGMEGTFRPYGYHDGSGALVGFEKEIGDLVARDLGVRATFVETQWDSLIAGVDAGRYDLVMNNIAPTAKRKEAFDFSVPYAVSQGRVGVAKDSPLTSVDQVSGHSAAQTETSNFGQSMARAGAQLVPVTGFDEAVMLVAFGRVDMTGNDFVTFQSFFEQRPDAGIRLLDGPLGEASESAVLMARNQPRLRAAVDQSLNHRMDTGDLRKIYEKYVSTDLTPEP</sequence>
<reference evidence="4 5" key="1">
    <citation type="submission" date="2018-10" db="EMBL/GenBank/DDBJ databases">
        <title>Kocuria tytonicola, new bacteria from the preen glands of American barn owls (Tyto furcata).</title>
        <authorList>
            <person name="Braun M.S."/>
            <person name="Wang E."/>
            <person name="Zimmermann S."/>
            <person name="Boutin S."/>
            <person name="Wagner H."/>
            <person name="Wink M."/>
        </authorList>
    </citation>
    <scope>NUCLEOTIDE SEQUENCE [LARGE SCALE GENOMIC DNA]</scope>
    <source>
        <strain evidence="4 5">473</strain>
    </source>
</reference>
<evidence type="ECO:0000256" key="1">
    <source>
        <dbReference type="ARBA" id="ARBA00022729"/>
    </source>
</evidence>
<proteinExistence type="predicted"/>
<dbReference type="InterPro" id="IPR006311">
    <property type="entry name" value="TAT_signal"/>
</dbReference>
<evidence type="ECO:0000313" key="4">
    <source>
        <dbReference type="EMBL" id="RLY94013.1"/>
    </source>
</evidence>
<feature type="chain" id="PRO_5018304850" evidence="2">
    <location>
        <begin position="26"/>
        <end position="278"/>
    </location>
</feature>
<feature type="signal peptide" evidence="2">
    <location>
        <begin position="1"/>
        <end position="25"/>
    </location>
</feature>
<evidence type="ECO:0000259" key="3">
    <source>
        <dbReference type="SMART" id="SM00062"/>
    </source>
</evidence>